<dbReference type="AlphaFoldDB" id="A0A1I1S4K5"/>
<reference evidence="3" key="1">
    <citation type="submission" date="2016-10" db="EMBL/GenBank/DDBJ databases">
        <authorList>
            <person name="Varghese N."/>
            <person name="Submissions S."/>
        </authorList>
    </citation>
    <scope>NUCLEOTIDE SEQUENCE [LARGE SCALE GENOMIC DNA]</scope>
    <source>
        <strain evidence="3">DSM 7481</strain>
    </source>
</reference>
<keyword evidence="1" id="KW-0732">Signal</keyword>
<dbReference type="EMBL" id="FOMQ01000001">
    <property type="protein sequence ID" value="SFD38733.1"/>
    <property type="molecule type" value="Genomic_DNA"/>
</dbReference>
<evidence type="ECO:0000313" key="2">
    <source>
        <dbReference type="EMBL" id="SFD38733.1"/>
    </source>
</evidence>
<gene>
    <name evidence="2" type="ORF">SAMN04489710_101443</name>
</gene>
<feature type="chain" id="PRO_5011469618" evidence="1">
    <location>
        <begin position="38"/>
        <end position="119"/>
    </location>
</feature>
<name>A0A1I1S4K5_9BURK</name>
<keyword evidence="3" id="KW-1185">Reference proteome</keyword>
<organism evidence="2 3">
    <name type="scientific">Paracidovorax konjaci</name>
    <dbReference type="NCBI Taxonomy" id="32040"/>
    <lineage>
        <taxon>Bacteria</taxon>
        <taxon>Pseudomonadati</taxon>
        <taxon>Pseudomonadota</taxon>
        <taxon>Betaproteobacteria</taxon>
        <taxon>Burkholderiales</taxon>
        <taxon>Comamonadaceae</taxon>
        <taxon>Paracidovorax</taxon>
    </lineage>
</organism>
<dbReference type="RefSeq" id="WP_245783485.1">
    <property type="nucleotide sequence ID" value="NZ_FOMQ01000001.1"/>
</dbReference>
<protein>
    <submittedName>
        <fullName evidence="2">Uncharacterized protein</fullName>
    </submittedName>
</protein>
<proteinExistence type="predicted"/>
<dbReference type="Proteomes" id="UP000199517">
    <property type="component" value="Unassembled WGS sequence"/>
</dbReference>
<feature type="signal peptide" evidence="1">
    <location>
        <begin position="1"/>
        <end position="37"/>
    </location>
</feature>
<evidence type="ECO:0000313" key="3">
    <source>
        <dbReference type="Proteomes" id="UP000199517"/>
    </source>
</evidence>
<evidence type="ECO:0000256" key="1">
    <source>
        <dbReference type="SAM" id="SignalP"/>
    </source>
</evidence>
<accession>A0A1I1S4K5</accession>
<sequence>MPHSTHTPLHLHSLRLARFGTCAALALMAFAAVPAQAADAPAMVTDTVAAAPASVAPPPVQTGRTRAEVVAELACARASGEQQALALEGYGFMGGRAIDRSVPECAPLGTAVAGSSAAR</sequence>